<sequence>MKSSTPSRRCSLSRRRSGTLSSRDFGNGNSRSQLWQDCRCSGLCSSPLLPHSVTLSHTTPSTPASYQNFFTASVVDGERGKVGSMVGEGGQKRRRRIEGTNLDCQILICSLDIELASRRLRGSRKAVRNDVANSLGLSSVSITTERLAGDSSLFQTHIVAVRLKDINVKWEKNSLRRANAAGFATLDEYFRDQHEKDPEM</sequence>
<comment type="caution">
    <text evidence="2">The sequence shown here is derived from an EMBL/GenBank/DDBJ whole genome shotgun (WGS) entry which is preliminary data.</text>
</comment>
<proteinExistence type="predicted"/>
<evidence type="ECO:0000256" key="1">
    <source>
        <dbReference type="SAM" id="MobiDB-lite"/>
    </source>
</evidence>
<feature type="compositionally biased region" description="Low complexity" evidence="1">
    <location>
        <begin position="1"/>
        <end position="10"/>
    </location>
</feature>
<reference evidence="2" key="1">
    <citation type="submission" date="2019-11" db="EMBL/GenBank/DDBJ databases">
        <authorList>
            <person name="Liu Y."/>
            <person name="Hou J."/>
            <person name="Li T.-Q."/>
            <person name="Guan C.-H."/>
            <person name="Wu X."/>
            <person name="Wu H.-Z."/>
            <person name="Ling F."/>
            <person name="Zhang R."/>
            <person name="Shi X.-G."/>
            <person name="Ren J.-P."/>
            <person name="Chen E.-F."/>
            <person name="Sun J.-M."/>
        </authorList>
    </citation>
    <scope>NUCLEOTIDE SEQUENCE</scope>
    <source>
        <strain evidence="2">Adult_tree_wgs_1</strain>
        <tissue evidence="2">Leaves</tissue>
    </source>
</reference>
<evidence type="ECO:0000313" key="2">
    <source>
        <dbReference type="EMBL" id="KAF7146059.1"/>
    </source>
</evidence>
<evidence type="ECO:0000313" key="3">
    <source>
        <dbReference type="Proteomes" id="UP000626092"/>
    </source>
</evidence>
<dbReference type="EMBL" id="WJXA01000004">
    <property type="protein sequence ID" value="KAF7146059.1"/>
    <property type="molecule type" value="Genomic_DNA"/>
</dbReference>
<dbReference type="AlphaFoldDB" id="A0A834H5N5"/>
<protein>
    <submittedName>
        <fullName evidence="2">Uncharacterized protein</fullName>
    </submittedName>
</protein>
<gene>
    <name evidence="2" type="ORF">RHSIM_Rhsim04G0212400</name>
</gene>
<name>A0A834H5N5_RHOSS</name>
<feature type="region of interest" description="Disordered" evidence="1">
    <location>
        <begin position="1"/>
        <end position="30"/>
    </location>
</feature>
<keyword evidence="3" id="KW-1185">Reference proteome</keyword>
<dbReference type="Proteomes" id="UP000626092">
    <property type="component" value="Unassembled WGS sequence"/>
</dbReference>
<accession>A0A834H5N5</accession>
<dbReference type="OrthoDB" id="10490621at2759"/>
<organism evidence="2 3">
    <name type="scientific">Rhododendron simsii</name>
    <name type="common">Sims's rhododendron</name>
    <dbReference type="NCBI Taxonomy" id="118357"/>
    <lineage>
        <taxon>Eukaryota</taxon>
        <taxon>Viridiplantae</taxon>
        <taxon>Streptophyta</taxon>
        <taxon>Embryophyta</taxon>
        <taxon>Tracheophyta</taxon>
        <taxon>Spermatophyta</taxon>
        <taxon>Magnoliopsida</taxon>
        <taxon>eudicotyledons</taxon>
        <taxon>Gunneridae</taxon>
        <taxon>Pentapetalae</taxon>
        <taxon>asterids</taxon>
        <taxon>Ericales</taxon>
        <taxon>Ericaceae</taxon>
        <taxon>Ericoideae</taxon>
        <taxon>Rhodoreae</taxon>
        <taxon>Rhododendron</taxon>
    </lineage>
</organism>